<name>A0A1D1VCJ3_RAMVA</name>
<protein>
    <submittedName>
        <fullName evidence="2">Uncharacterized protein</fullName>
    </submittedName>
</protein>
<comment type="caution">
    <text evidence="2">The sequence shown here is derived from an EMBL/GenBank/DDBJ whole genome shotgun (WGS) entry which is preliminary data.</text>
</comment>
<evidence type="ECO:0000313" key="2">
    <source>
        <dbReference type="EMBL" id="GAU99361.1"/>
    </source>
</evidence>
<gene>
    <name evidence="2" type="primary">RvY_10378</name>
    <name evidence="2" type="synonym">RvY_10378.2</name>
    <name evidence="2" type="ORF">RvY_10378-2</name>
</gene>
<sequence>MLFMDLRRAGPYNSNYTMIFYFLMIYVSTCANALIPCPVFISEFNVGRHDDSEFSDLRGTQEFVHLQALSCRILLGSVGCFERCLPVSNGPIWAMDTRLFGYRPADYKQSKCLRVLAIQSWLFPAK</sequence>
<evidence type="ECO:0000313" key="3">
    <source>
        <dbReference type="Proteomes" id="UP000186922"/>
    </source>
</evidence>
<dbReference type="EMBL" id="BDGG01000005">
    <property type="protein sequence ID" value="GAU99361.1"/>
    <property type="molecule type" value="Genomic_DNA"/>
</dbReference>
<keyword evidence="1" id="KW-0812">Transmembrane</keyword>
<proteinExistence type="predicted"/>
<accession>A0A1D1VCJ3</accession>
<organism evidence="2 3">
    <name type="scientific">Ramazzottius varieornatus</name>
    <name type="common">Water bear</name>
    <name type="synonym">Tardigrade</name>
    <dbReference type="NCBI Taxonomy" id="947166"/>
    <lineage>
        <taxon>Eukaryota</taxon>
        <taxon>Metazoa</taxon>
        <taxon>Ecdysozoa</taxon>
        <taxon>Tardigrada</taxon>
        <taxon>Eutardigrada</taxon>
        <taxon>Parachela</taxon>
        <taxon>Hypsibioidea</taxon>
        <taxon>Ramazzottiidae</taxon>
        <taxon>Ramazzottius</taxon>
    </lineage>
</organism>
<reference evidence="2 3" key="1">
    <citation type="journal article" date="2016" name="Nat. Commun.">
        <title>Extremotolerant tardigrade genome and improved radiotolerance of human cultured cells by tardigrade-unique protein.</title>
        <authorList>
            <person name="Hashimoto T."/>
            <person name="Horikawa D.D."/>
            <person name="Saito Y."/>
            <person name="Kuwahara H."/>
            <person name="Kozuka-Hata H."/>
            <person name="Shin-I T."/>
            <person name="Minakuchi Y."/>
            <person name="Ohishi K."/>
            <person name="Motoyama A."/>
            <person name="Aizu T."/>
            <person name="Enomoto A."/>
            <person name="Kondo K."/>
            <person name="Tanaka S."/>
            <person name="Hara Y."/>
            <person name="Koshikawa S."/>
            <person name="Sagara H."/>
            <person name="Miura T."/>
            <person name="Yokobori S."/>
            <person name="Miyagawa K."/>
            <person name="Suzuki Y."/>
            <person name="Kubo T."/>
            <person name="Oyama M."/>
            <person name="Kohara Y."/>
            <person name="Fujiyama A."/>
            <person name="Arakawa K."/>
            <person name="Katayama T."/>
            <person name="Toyoda A."/>
            <person name="Kunieda T."/>
        </authorList>
    </citation>
    <scope>NUCLEOTIDE SEQUENCE [LARGE SCALE GENOMIC DNA]</scope>
    <source>
        <strain evidence="2 3">YOKOZUNA-1</strain>
    </source>
</reference>
<keyword evidence="3" id="KW-1185">Reference proteome</keyword>
<dbReference type="AlphaFoldDB" id="A0A1D1VCJ3"/>
<evidence type="ECO:0000256" key="1">
    <source>
        <dbReference type="SAM" id="Phobius"/>
    </source>
</evidence>
<keyword evidence="1" id="KW-0472">Membrane</keyword>
<dbReference type="Proteomes" id="UP000186922">
    <property type="component" value="Unassembled WGS sequence"/>
</dbReference>
<feature type="transmembrane region" description="Helical" evidence="1">
    <location>
        <begin position="20"/>
        <end position="41"/>
    </location>
</feature>
<keyword evidence="1" id="KW-1133">Transmembrane helix</keyword>